<dbReference type="Pfam" id="PF04258">
    <property type="entry name" value="Peptidase_A22B"/>
    <property type="match status" value="1"/>
</dbReference>
<keyword evidence="3" id="KW-1185">Reference proteome</keyword>
<evidence type="ECO:0000313" key="2">
    <source>
        <dbReference type="EMBL" id="EAY01703.1"/>
    </source>
</evidence>
<protein>
    <recommendedName>
        <fullName evidence="4">Signal peptide peptidase</fullName>
    </recommendedName>
</protein>
<feature type="transmembrane region" description="Helical" evidence="1">
    <location>
        <begin position="52"/>
        <end position="73"/>
    </location>
</feature>
<dbReference type="KEGG" id="tva:4759530"/>
<dbReference type="InParanoid" id="A2F068"/>
<name>A2F068_TRIV3</name>
<keyword evidence="1" id="KW-1133">Transmembrane helix</keyword>
<dbReference type="InterPro" id="IPR007369">
    <property type="entry name" value="Peptidase_A22B_SPP"/>
</dbReference>
<dbReference type="RefSeq" id="XP_001330399.1">
    <property type="nucleotide sequence ID" value="XM_001330364.1"/>
</dbReference>
<evidence type="ECO:0000256" key="1">
    <source>
        <dbReference type="SAM" id="Phobius"/>
    </source>
</evidence>
<dbReference type="PANTHER" id="PTHR12174">
    <property type="entry name" value="SIGNAL PEPTIDE PEPTIDASE"/>
    <property type="match status" value="1"/>
</dbReference>
<feature type="transmembrane region" description="Helical" evidence="1">
    <location>
        <begin position="79"/>
        <end position="97"/>
    </location>
</feature>
<dbReference type="VEuPathDB" id="TrichDB:TVAGG3_0985610"/>
<reference evidence="2" key="2">
    <citation type="journal article" date="2007" name="Science">
        <title>Draft genome sequence of the sexually transmitted pathogen Trichomonas vaginalis.</title>
        <authorList>
            <person name="Carlton J.M."/>
            <person name="Hirt R.P."/>
            <person name="Silva J.C."/>
            <person name="Delcher A.L."/>
            <person name="Schatz M."/>
            <person name="Zhao Q."/>
            <person name="Wortman J.R."/>
            <person name="Bidwell S.L."/>
            <person name="Alsmark U.C.M."/>
            <person name="Besteiro S."/>
            <person name="Sicheritz-Ponten T."/>
            <person name="Noel C.J."/>
            <person name="Dacks J.B."/>
            <person name="Foster P.G."/>
            <person name="Simillion C."/>
            <person name="Van de Peer Y."/>
            <person name="Miranda-Saavedra D."/>
            <person name="Barton G.J."/>
            <person name="Westrop G.D."/>
            <person name="Mueller S."/>
            <person name="Dessi D."/>
            <person name="Fiori P.L."/>
            <person name="Ren Q."/>
            <person name="Paulsen I."/>
            <person name="Zhang H."/>
            <person name="Bastida-Corcuera F.D."/>
            <person name="Simoes-Barbosa A."/>
            <person name="Brown M.T."/>
            <person name="Hayes R.D."/>
            <person name="Mukherjee M."/>
            <person name="Okumura C.Y."/>
            <person name="Schneider R."/>
            <person name="Smith A.J."/>
            <person name="Vanacova S."/>
            <person name="Villalvazo M."/>
            <person name="Haas B.J."/>
            <person name="Pertea M."/>
            <person name="Feldblyum T.V."/>
            <person name="Utterback T.R."/>
            <person name="Shu C.L."/>
            <person name="Osoegawa K."/>
            <person name="de Jong P.J."/>
            <person name="Hrdy I."/>
            <person name="Horvathova L."/>
            <person name="Zubacova Z."/>
            <person name="Dolezal P."/>
            <person name="Malik S.B."/>
            <person name="Logsdon J.M. Jr."/>
            <person name="Henze K."/>
            <person name="Gupta A."/>
            <person name="Wang C.C."/>
            <person name="Dunne R.L."/>
            <person name="Upcroft J.A."/>
            <person name="Upcroft P."/>
            <person name="White O."/>
            <person name="Salzberg S.L."/>
            <person name="Tang P."/>
            <person name="Chiu C.-H."/>
            <person name="Lee Y.-S."/>
            <person name="Embley T.M."/>
            <person name="Coombs G.H."/>
            <person name="Mottram J.C."/>
            <person name="Tachezy J."/>
            <person name="Fraser-Liggett C.M."/>
            <person name="Johnson P.J."/>
        </authorList>
    </citation>
    <scope>NUCLEOTIDE SEQUENCE [LARGE SCALE GENOMIC DNA]</scope>
    <source>
        <strain evidence="2">G3</strain>
    </source>
</reference>
<reference evidence="2" key="1">
    <citation type="submission" date="2006-10" db="EMBL/GenBank/DDBJ databases">
        <authorList>
            <person name="Amadeo P."/>
            <person name="Zhao Q."/>
            <person name="Wortman J."/>
            <person name="Fraser-Liggett C."/>
            <person name="Carlton J."/>
        </authorList>
    </citation>
    <scope>NUCLEOTIDE SEQUENCE</scope>
    <source>
        <strain evidence="2">G3</strain>
    </source>
</reference>
<proteinExistence type="predicted"/>
<dbReference type="STRING" id="5722.A2F068"/>
<dbReference type="OrthoDB" id="29661at2759"/>
<feature type="transmembrane region" description="Helical" evidence="1">
    <location>
        <begin position="20"/>
        <end position="40"/>
    </location>
</feature>
<dbReference type="GO" id="GO:0016020">
    <property type="term" value="C:membrane"/>
    <property type="evidence" value="ECO:0007669"/>
    <property type="project" value="InterPro"/>
</dbReference>
<dbReference type="AlphaFoldDB" id="A2F068"/>
<evidence type="ECO:0000313" key="3">
    <source>
        <dbReference type="Proteomes" id="UP000001542"/>
    </source>
</evidence>
<dbReference type="GO" id="GO:0042500">
    <property type="term" value="F:aspartic endopeptidase activity, intramembrane cleaving"/>
    <property type="evidence" value="ECO:0007669"/>
    <property type="project" value="InterPro"/>
</dbReference>
<gene>
    <name evidence="2" type="ORF">TVAG_316910</name>
</gene>
<dbReference type="PANTHER" id="PTHR12174:SF103">
    <property type="entry name" value="INTRAMEMBRANE PROTEASE (IMPAS) FAMILY"/>
    <property type="match status" value="1"/>
</dbReference>
<sequence>MESARSASHLPILISAGTKHNTNMLGLGDIVLPGLILNFFIRYDYVAKTSSFKIGIIGYLVGVILASVAVNITKFGQPALLYIIPSVLIFSILTLKVQNKLTDCWSNGTTCFDTASVDGTIEHQSSDEITLEVVEEEEKKE</sequence>
<organism evidence="2 3">
    <name type="scientific">Trichomonas vaginalis (strain ATCC PRA-98 / G3)</name>
    <dbReference type="NCBI Taxonomy" id="412133"/>
    <lineage>
        <taxon>Eukaryota</taxon>
        <taxon>Metamonada</taxon>
        <taxon>Parabasalia</taxon>
        <taxon>Trichomonadida</taxon>
        <taxon>Trichomonadidae</taxon>
        <taxon>Trichomonas</taxon>
    </lineage>
</organism>
<dbReference type="VEuPathDB" id="TrichDB:TVAG_316910"/>
<accession>A2F068</accession>
<evidence type="ECO:0008006" key="4">
    <source>
        <dbReference type="Google" id="ProtNLM"/>
    </source>
</evidence>
<dbReference type="EMBL" id="DS113559">
    <property type="protein sequence ID" value="EAY01703.1"/>
    <property type="molecule type" value="Genomic_DNA"/>
</dbReference>
<keyword evidence="1" id="KW-0812">Transmembrane</keyword>
<dbReference type="Proteomes" id="UP000001542">
    <property type="component" value="Unassembled WGS sequence"/>
</dbReference>
<dbReference type="eggNOG" id="KOG2443">
    <property type="taxonomic scope" value="Eukaryota"/>
</dbReference>
<keyword evidence="1" id="KW-0472">Membrane</keyword>